<sequence length="218" mass="25189">MTLSKLTTADKKRITQDWNELFPSLGVYKPMHLINRIGPILVGILLEVKSWNNSYIPTFHVHNLVRPFPVITLGLASTLNRQSVSLEFHEKKYRELAKIMSKNLLIPLEGDVELDKVLSGFKKYIENPTFPFQIEVYEYMILVSAWCGNTVEVQKAIDLAKKETYNWPEHVFARIGGVESWLNKLKEEASDSEKLKKICENQVIELKVDKLPSRNILY</sequence>
<gene>
    <name evidence="1" type="ORF">P8V03_18620</name>
</gene>
<protein>
    <submittedName>
        <fullName evidence="1">Uncharacterized protein</fullName>
    </submittedName>
</protein>
<proteinExistence type="predicted"/>
<evidence type="ECO:0000313" key="2">
    <source>
        <dbReference type="Proteomes" id="UP001281656"/>
    </source>
</evidence>
<organism evidence="1 2">
    <name type="scientific">Clostridium tanneri</name>
    <dbReference type="NCBI Taxonomy" id="3037988"/>
    <lineage>
        <taxon>Bacteria</taxon>
        <taxon>Bacillati</taxon>
        <taxon>Bacillota</taxon>
        <taxon>Clostridia</taxon>
        <taxon>Eubacteriales</taxon>
        <taxon>Clostridiaceae</taxon>
        <taxon>Clostridium</taxon>
    </lineage>
</organism>
<dbReference type="EMBL" id="JARUJP010000047">
    <property type="protein sequence ID" value="MDW8803146.1"/>
    <property type="molecule type" value="Genomic_DNA"/>
</dbReference>
<keyword evidence="2" id="KW-1185">Reference proteome</keyword>
<comment type="caution">
    <text evidence="1">The sequence shown here is derived from an EMBL/GenBank/DDBJ whole genome shotgun (WGS) entry which is preliminary data.</text>
</comment>
<dbReference type="Proteomes" id="UP001281656">
    <property type="component" value="Unassembled WGS sequence"/>
</dbReference>
<name>A0ABU4JYF3_9CLOT</name>
<dbReference type="RefSeq" id="WP_318799317.1">
    <property type="nucleotide sequence ID" value="NZ_JARUJP010000047.1"/>
</dbReference>
<evidence type="ECO:0000313" key="1">
    <source>
        <dbReference type="EMBL" id="MDW8803146.1"/>
    </source>
</evidence>
<reference evidence="1 2" key="1">
    <citation type="submission" date="2023-04" db="EMBL/GenBank/DDBJ databases">
        <title>Clostridium tannerae sp. nov., isolated from the fecal material of an alpaca.</title>
        <authorList>
            <person name="Miller S."/>
            <person name="Hendry M."/>
            <person name="King J."/>
            <person name="Sankaranarayanan K."/>
            <person name="Lawson P.A."/>
        </authorList>
    </citation>
    <scope>NUCLEOTIDE SEQUENCE [LARGE SCALE GENOMIC DNA]</scope>
    <source>
        <strain evidence="1 2">A1-XYC3</strain>
    </source>
</reference>
<accession>A0ABU4JYF3</accession>